<sequence length="360" mass="39843">CKLSITSRKTLDFFLSNGPSLTNRSGVAPLKSTDGTTYTGNNTKANILYGQFSSVSEDETGVSTKDMGHSPHPTLPKINIAPAGTSVNTGTIHKPRVRQGVSSPPTNVRRQLDSHGIRGTSHQWIKDILSFRSKRVILEGLTSSTAAVLSGGVRLGIVLGPLLFLLFINDLPDSILVSLECASLRMSVRCQVIHVTNKRKIANIPFNTHSHILLESIDLFKYLGLNEHIHCISALSNKRPLLQDTRPPNNGVRKHHLGSQLEIITKLCYCHVKKASMVHLTGKTFKSLTCYDRLQCQPFRSHTIDQPHASHYLERPSQENPATFRKDHDLIRLWNSLPQSVADSASPDSFRSGLQAIQLR</sequence>
<protein>
    <submittedName>
        <fullName evidence="2">Uncharacterized protein</fullName>
    </submittedName>
</protein>
<feature type="region of interest" description="Disordered" evidence="1">
    <location>
        <begin position="59"/>
        <end position="81"/>
    </location>
</feature>
<organism evidence="2 3">
    <name type="scientific">Mya arenaria</name>
    <name type="common">Soft-shell clam</name>
    <dbReference type="NCBI Taxonomy" id="6604"/>
    <lineage>
        <taxon>Eukaryota</taxon>
        <taxon>Metazoa</taxon>
        <taxon>Spiralia</taxon>
        <taxon>Lophotrochozoa</taxon>
        <taxon>Mollusca</taxon>
        <taxon>Bivalvia</taxon>
        <taxon>Autobranchia</taxon>
        <taxon>Heteroconchia</taxon>
        <taxon>Euheterodonta</taxon>
        <taxon>Imparidentia</taxon>
        <taxon>Neoheterodontei</taxon>
        <taxon>Myida</taxon>
        <taxon>Myoidea</taxon>
        <taxon>Myidae</taxon>
        <taxon>Mya</taxon>
    </lineage>
</organism>
<dbReference type="Proteomes" id="UP001164746">
    <property type="component" value="Chromosome 5"/>
</dbReference>
<gene>
    <name evidence="2" type="ORF">MAR_019515</name>
</gene>
<reference evidence="2" key="1">
    <citation type="submission" date="2022-11" db="EMBL/GenBank/DDBJ databases">
        <title>Centuries of genome instability and evolution in soft-shell clam transmissible cancer (bioRxiv).</title>
        <authorList>
            <person name="Hart S.F.M."/>
            <person name="Yonemitsu M.A."/>
            <person name="Giersch R.M."/>
            <person name="Beal B.F."/>
            <person name="Arriagada G."/>
            <person name="Davis B.W."/>
            <person name="Ostrander E.A."/>
            <person name="Goff S.P."/>
            <person name="Metzger M.J."/>
        </authorList>
    </citation>
    <scope>NUCLEOTIDE SEQUENCE</scope>
    <source>
        <strain evidence="2">MELC-2E11</strain>
        <tissue evidence="2">Siphon/mantle</tissue>
    </source>
</reference>
<proteinExistence type="predicted"/>
<name>A0ABY7E5B0_MYAAR</name>
<evidence type="ECO:0000313" key="3">
    <source>
        <dbReference type="Proteomes" id="UP001164746"/>
    </source>
</evidence>
<keyword evidence="3" id="KW-1185">Reference proteome</keyword>
<dbReference type="EMBL" id="CP111016">
    <property type="protein sequence ID" value="WAR04146.1"/>
    <property type="molecule type" value="Genomic_DNA"/>
</dbReference>
<feature type="non-terminal residue" evidence="2">
    <location>
        <position position="1"/>
    </location>
</feature>
<accession>A0ABY7E5B0</accession>
<evidence type="ECO:0000256" key="1">
    <source>
        <dbReference type="SAM" id="MobiDB-lite"/>
    </source>
</evidence>
<evidence type="ECO:0000313" key="2">
    <source>
        <dbReference type="EMBL" id="WAR04146.1"/>
    </source>
</evidence>